<reference evidence="2" key="1">
    <citation type="submission" date="2015-07" db="EMBL/GenBank/DDBJ databases">
        <title>Whole genome sequence of an Ensifer adhaerens strain isolated from a cave pool in the Wind Cave National Park.</title>
        <authorList>
            <person name="Eng W.W.H."/>
            <person name="Gan H.M."/>
            <person name="Barton H.A."/>
            <person name="Savka M.A."/>
        </authorList>
    </citation>
    <scope>NUCLEOTIDE SEQUENCE [LARGE SCALE GENOMIC DNA]</scope>
    <source>
        <strain evidence="2">SD006</strain>
    </source>
</reference>
<comment type="caution">
    <text evidence="1">The sequence shown here is derived from an EMBL/GenBank/DDBJ whole genome shotgun (WGS) entry which is preliminary data.</text>
</comment>
<sequence length="82" mass="8658">MVTYFVVQSFTRGNRGALLADIPVQATGADHALRLAERLASTKVGVVAFSRAGDLSTGEFEDATILFIDGDLPSDVQDVMAA</sequence>
<dbReference type="EMBL" id="LGAP01000031">
    <property type="protein sequence ID" value="KOF13986.1"/>
    <property type="molecule type" value="Genomic_DNA"/>
</dbReference>
<organism evidence="1 2">
    <name type="scientific">Ensifer adhaerens</name>
    <name type="common">Sinorhizobium morelense</name>
    <dbReference type="NCBI Taxonomy" id="106592"/>
    <lineage>
        <taxon>Bacteria</taxon>
        <taxon>Pseudomonadati</taxon>
        <taxon>Pseudomonadota</taxon>
        <taxon>Alphaproteobacteria</taxon>
        <taxon>Hyphomicrobiales</taxon>
        <taxon>Rhizobiaceae</taxon>
        <taxon>Sinorhizobium/Ensifer group</taxon>
        <taxon>Ensifer</taxon>
    </lineage>
</organism>
<dbReference type="OrthoDB" id="7220707at2"/>
<dbReference type="PATRIC" id="fig|106592.7.peg.5003"/>
<proteinExistence type="predicted"/>
<dbReference type="Proteomes" id="UP000037425">
    <property type="component" value="Unassembled WGS sequence"/>
</dbReference>
<protein>
    <submittedName>
        <fullName evidence="1">Uncharacterized protein</fullName>
    </submittedName>
</protein>
<evidence type="ECO:0000313" key="2">
    <source>
        <dbReference type="Proteomes" id="UP000037425"/>
    </source>
</evidence>
<dbReference type="AlphaFoldDB" id="A0A0L8BH11"/>
<dbReference type="RefSeq" id="WP_053252319.1">
    <property type="nucleotide sequence ID" value="NZ_LGAP01000031.1"/>
</dbReference>
<gene>
    <name evidence="1" type="ORF">AC244_29270</name>
</gene>
<evidence type="ECO:0000313" key="1">
    <source>
        <dbReference type="EMBL" id="KOF13986.1"/>
    </source>
</evidence>
<accession>A0A0L8BH11</accession>
<name>A0A0L8BH11_ENSAD</name>